<proteinExistence type="predicted"/>
<reference evidence="1" key="1">
    <citation type="submission" date="2022-02" db="EMBL/GenBank/DDBJ databases">
        <title>Plant Genome Project.</title>
        <authorList>
            <person name="Zhang R.-G."/>
        </authorList>
    </citation>
    <scope>NUCLEOTIDE SEQUENCE</scope>
    <source>
        <strain evidence="1">AT1</strain>
    </source>
</reference>
<evidence type="ECO:0000313" key="2">
    <source>
        <dbReference type="Proteomes" id="UP001062846"/>
    </source>
</evidence>
<evidence type="ECO:0000313" key="1">
    <source>
        <dbReference type="EMBL" id="KAI8567449.1"/>
    </source>
</evidence>
<sequence length="286" mass="33404">MDDYSFLISDSWSFENDIRSGESISYNSRNYRLEFSTDQIRYYCSRSVGLKYGSVVVILNYAKLKGGKQPKCILGCERGEKYEPPWYLVEGQSLQRNTGTKKCYCPFQLQEHIEGHEYPSKLKSIEKQFVVDMANSTAPREILNILKQKDPSNTTEIKSVYNAIYPNKEAKLDGLTPIQYVIRQSLEKEYLHQFLTNPYTNEITDIICVHPISLELSINFSSILIIDAMYKTNEYRFYFVDQCFLKLSKHIVGSRARKALTRRVATRIFEMDYPRNRGVVWKRLLV</sequence>
<protein>
    <submittedName>
        <fullName evidence="1">Uncharacterized protein</fullName>
    </submittedName>
</protein>
<dbReference type="EMBL" id="CM046389">
    <property type="protein sequence ID" value="KAI8567449.1"/>
    <property type="molecule type" value="Genomic_DNA"/>
</dbReference>
<organism evidence="1 2">
    <name type="scientific">Rhododendron molle</name>
    <name type="common">Chinese azalea</name>
    <name type="synonym">Azalea mollis</name>
    <dbReference type="NCBI Taxonomy" id="49168"/>
    <lineage>
        <taxon>Eukaryota</taxon>
        <taxon>Viridiplantae</taxon>
        <taxon>Streptophyta</taxon>
        <taxon>Embryophyta</taxon>
        <taxon>Tracheophyta</taxon>
        <taxon>Spermatophyta</taxon>
        <taxon>Magnoliopsida</taxon>
        <taxon>eudicotyledons</taxon>
        <taxon>Gunneridae</taxon>
        <taxon>Pentapetalae</taxon>
        <taxon>asterids</taxon>
        <taxon>Ericales</taxon>
        <taxon>Ericaceae</taxon>
        <taxon>Ericoideae</taxon>
        <taxon>Rhodoreae</taxon>
        <taxon>Rhododendron</taxon>
    </lineage>
</organism>
<comment type="caution">
    <text evidence="1">The sequence shown here is derived from an EMBL/GenBank/DDBJ whole genome shotgun (WGS) entry which is preliminary data.</text>
</comment>
<keyword evidence="2" id="KW-1185">Reference proteome</keyword>
<gene>
    <name evidence="1" type="ORF">RHMOL_Rhmol02G0123100</name>
</gene>
<name>A0ACC0PQP4_RHOML</name>
<accession>A0ACC0PQP4</accession>
<dbReference type="Proteomes" id="UP001062846">
    <property type="component" value="Chromosome 2"/>
</dbReference>